<dbReference type="PANTHER" id="PTHR46467:SF1">
    <property type="entry name" value="TETHER CONTAINING UBX DOMAIN FOR GLUT4"/>
    <property type="match status" value="1"/>
</dbReference>
<dbReference type="GeneID" id="8313541"/>
<dbReference type="HOGENOM" id="CLU_534160_0_0_1"/>
<proteinExistence type="predicted"/>
<dbReference type="BioCyc" id="PCHR:PC22G18830-MONOMER"/>
<sequence>MSAHVVVIDATARRATIKTTPAKHLTDILQEACSKLGYNASQYSLKHNRKQLDLSLSYRLSGLSSGAKLELVQISRSPSVVTVGLQLPESEARGAPNGRILDKFPSTTTLWMVLRKFEAGVAGTGPARNLTSRAVPSADGGDVAGRLYYEIPVLQILEREVSSFTDLQKTLTQLGFNSGNVLIRLSFRRTEEPIEEAMAKIGEFFKSSEDEAPSVQDKNTAPSAAPAAAPIDSTSKDPVQEPSSSLQPQPSSVTAASDVAPPPPISEPATSTVDSGRTITVFSPPSEDTPSSAKLDYNESDYIPTIEHAKLHQRLLNESSRPKRLPTDAEIAAKEEAEAARRAAIREVNVKVRFPDQSQVVAKFGTSDTGLSLYEFARGCLAPPFASENFLLTVHGVSRSKHTNAIPPSDKKRLIKDLGLAGRVLVNFSWADNAASFVHGRRAEILRPELRSQAQQLKVEQPPELREEDVPGPSRPGPSSAQGGDKPSGARKSGGMPKWLKLPDLNHMPFEYHLHGYLNDNVTTYLGRLDTKCMVHMQCHWDIVDSAHIYLTSSLTQLYLGNHTLFHLLCKPPFRKWLNCKYHT</sequence>
<dbReference type="GO" id="GO:0005737">
    <property type="term" value="C:cytoplasm"/>
    <property type="evidence" value="ECO:0007669"/>
    <property type="project" value="TreeGrafter"/>
</dbReference>
<feature type="compositionally biased region" description="Low complexity" evidence="1">
    <location>
        <begin position="221"/>
        <end position="230"/>
    </location>
</feature>
<protein>
    <submittedName>
        <fullName evidence="3">Pc22g18830 protein</fullName>
    </submittedName>
</protein>
<accession>B6HV28</accession>
<dbReference type="InterPro" id="IPR059238">
    <property type="entry name" value="UBX1_UBXN9"/>
</dbReference>
<dbReference type="KEGG" id="pcs:N7525_004474"/>
<dbReference type="AlphaFoldDB" id="B6HV28"/>
<dbReference type="GO" id="GO:0012506">
    <property type="term" value="C:vesicle membrane"/>
    <property type="evidence" value="ECO:0007669"/>
    <property type="project" value="TreeGrafter"/>
</dbReference>
<feature type="domain" description="UBX" evidence="2">
    <location>
        <begin position="343"/>
        <end position="428"/>
    </location>
</feature>
<dbReference type="STRING" id="500485.B6HV28"/>
<keyword evidence="4" id="KW-1185">Reference proteome</keyword>
<dbReference type="OrthoDB" id="440781at2759"/>
<gene>
    <name evidence="3" type="ORF">Pc22g18830</name>
    <name evidence="3" type="ORF">PCH_Pc22g18830</name>
</gene>
<dbReference type="InterPro" id="IPR021569">
    <property type="entry name" value="TUG-UBL1"/>
</dbReference>
<dbReference type="CDD" id="cd17075">
    <property type="entry name" value="UBX1_UBXN9"/>
    <property type="match status" value="1"/>
</dbReference>
<dbReference type="CDD" id="cd16105">
    <property type="entry name" value="Ubl_ASPSCR1_like"/>
    <property type="match status" value="1"/>
</dbReference>
<dbReference type="Pfam" id="PF11470">
    <property type="entry name" value="TUG-UBL1"/>
    <property type="match status" value="1"/>
</dbReference>
<evidence type="ECO:0000313" key="4">
    <source>
        <dbReference type="Proteomes" id="UP000000724"/>
    </source>
</evidence>
<organism evidence="3 4">
    <name type="scientific">Penicillium rubens (strain ATCC 28089 / DSM 1075 / NRRL 1951 / Wisconsin 54-1255)</name>
    <name type="common">Penicillium chrysogenum</name>
    <dbReference type="NCBI Taxonomy" id="500485"/>
    <lineage>
        <taxon>Eukaryota</taxon>
        <taxon>Fungi</taxon>
        <taxon>Dikarya</taxon>
        <taxon>Ascomycota</taxon>
        <taxon>Pezizomycotina</taxon>
        <taxon>Eurotiomycetes</taxon>
        <taxon>Eurotiomycetidae</taxon>
        <taxon>Eurotiales</taxon>
        <taxon>Aspergillaceae</taxon>
        <taxon>Penicillium</taxon>
        <taxon>Penicillium chrysogenum species complex</taxon>
    </lineage>
</organism>
<dbReference type="GO" id="GO:0005634">
    <property type="term" value="C:nucleus"/>
    <property type="evidence" value="ECO:0007669"/>
    <property type="project" value="TreeGrafter"/>
</dbReference>
<dbReference type="SUPFAM" id="SSF54236">
    <property type="entry name" value="Ubiquitin-like"/>
    <property type="match status" value="2"/>
</dbReference>
<dbReference type="OMA" id="APKYDWG"/>
<feature type="compositionally biased region" description="Low complexity" evidence="1">
    <location>
        <begin position="240"/>
        <end position="252"/>
    </location>
</feature>
<dbReference type="GO" id="GO:0006886">
    <property type="term" value="P:intracellular protein transport"/>
    <property type="evidence" value="ECO:0007669"/>
    <property type="project" value="TreeGrafter"/>
</dbReference>
<feature type="compositionally biased region" description="Polar residues" evidence="1">
    <location>
        <begin position="268"/>
        <end position="292"/>
    </location>
</feature>
<dbReference type="eggNOG" id="KOG2699">
    <property type="taxonomic scope" value="Eukaryota"/>
</dbReference>
<dbReference type="Gene3D" id="3.10.20.90">
    <property type="entry name" value="Phosphatidylinositol 3-kinase Catalytic Subunit, Chain A, domain 1"/>
    <property type="match status" value="1"/>
</dbReference>
<dbReference type="InterPro" id="IPR029071">
    <property type="entry name" value="Ubiquitin-like_domsf"/>
</dbReference>
<dbReference type="InterPro" id="IPR001012">
    <property type="entry name" value="UBX_dom"/>
</dbReference>
<reference evidence="3 4" key="1">
    <citation type="journal article" date="2008" name="Nat. Biotechnol.">
        <title>Genome sequencing and analysis of the filamentous fungus Penicillium chrysogenum.</title>
        <authorList>
            <person name="van den Berg M.A."/>
            <person name="Albang R."/>
            <person name="Albermann K."/>
            <person name="Badger J.H."/>
            <person name="Daran J.-M."/>
            <person name="Driessen A.J.M."/>
            <person name="Garcia-Estrada C."/>
            <person name="Fedorova N.D."/>
            <person name="Harris D.M."/>
            <person name="Heijne W.H.M."/>
            <person name="Joardar V.S."/>
            <person name="Kiel J.A.K.W."/>
            <person name="Kovalchuk A."/>
            <person name="Martin J.F."/>
            <person name="Nierman W.C."/>
            <person name="Nijland J.G."/>
            <person name="Pronk J.T."/>
            <person name="Roubos J.A."/>
            <person name="van der Klei I.J."/>
            <person name="van Peij N.N.M.E."/>
            <person name="Veenhuis M."/>
            <person name="von Doehren H."/>
            <person name="Wagner C."/>
            <person name="Wortman J.R."/>
            <person name="Bovenberg R.A.L."/>
        </authorList>
    </citation>
    <scope>NUCLEOTIDE SEQUENCE [LARGE SCALE GENOMIC DNA]</scope>
    <source>
        <strain evidence="4">ATCC 28089 / DSM 1075 / NRRL 1951 / Wisconsin 54-1255</strain>
    </source>
</reference>
<dbReference type="PANTHER" id="PTHR46467">
    <property type="entry name" value="TETHER CONTAINING UBX DOMAIN FOR GLUT4"/>
    <property type="match status" value="1"/>
</dbReference>
<dbReference type="PROSITE" id="PS50033">
    <property type="entry name" value="UBX"/>
    <property type="match status" value="1"/>
</dbReference>
<feature type="region of interest" description="Disordered" evidence="1">
    <location>
        <begin position="209"/>
        <end position="296"/>
    </location>
</feature>
<evidence type="ECO:0000256" key="1">
    <source>
        <dbReference type="SAM" id="MobiDB-lite"/>
    </source>
</evidence>
<dbReference type="Proteomes" id="UP000000724">
    <property type="component" value="Contig Pc00c22"/>
</dbReference>
<name>B6HV28_PENRW</name>
<feature type="region of interest" description="Disordered" evidence="1">
    <location>
        <begin position="454"/>
        <end position="496"/>
    </location>
</feature>
<dbReference type="EMBL" id="AM920437">
    <property type="protein sequence ID" value="CAP99171.1"/>
    <property type="molecule type" value="Genomic_DNA"/>
</dbReference>
<evidence type="ECO:0000259" key="2">
    <source>
        <dbReference type="PROSITE" id="PS50033"/>
    </source>
</evidence>
<dbReference type="VEuPathDB" id="FungiDB:PCH_Pc22g18830"/>
<evidence type="ECO:0000313" key="3">
    <source>
        <dbReference type="EMBL" id="CAP99171.1"/>
    </source>
</evidence>